<evidence type="ECO:0008006" key="4">
    <source>
        <dbReference type="Google" id="ProtNLM"/>
    </source>
</evidence>
<evidence type="ECO:0000313" key="3">
    <source>
        <dbReference type="Proteomes" id="UP000016562"/>
    </source>
</evidence>
<protein>
    <recommendedName>
        <fullName evidence="4">DUF805 domain-containing protein</fullName>
    </recommendedName>
</protein>
<dbReference type="EMBL" id="BATM01000021">
    <property type="protein sequence ID" value="GAD79962.1"/>
    <property type="molecule type" value="Genomic_DNA"/>
</dbReference>
<evidence type="ECO:0000313" key="2">
    <source>
        <dbReference type="EMBL" id="GAD79962.1"/>
    </source>
</evidence>
<name>U3B3C0_9VIBR</name>
<dbReference type="RefSeq" id="WP_021713670.1">
    <property type="nucleotide sequence ID" value="NZ_BATM01000021.1"/>
</dbReference>
<keyword evidence="1" id="KW-0812">Transmembrane</keyword>
<keyword evidence="1" id="KW-1133">Transmembrane helix</keyword>
<dbReference type="eggNOG" id="ENOG5031N7T">
    <property type="taxonomic scope" value="Bacteria"/>
</dbReference>
<keyword evidence="1" id="KW-0472">Membrane</keyword>
<organism evidence="2 3">
    <name type="scientific">Vibrio ezurae NBRC 102218</name>
    <dbReference type="NCBI Taxonomy" id="1219080"/>
    <lineage>
        <taxon>Bacteria</taxon>
        <taxon>Pseudomonadati</taxon>
        <taxon>Pseudomonadota</taxon>
        <taxon>Gammaproteobacteria</taxon>
        <taxon>Vibrionales</taxon>
        <taxon>Vibrionaceae</taxon>
        <taxon>Vibrio</taxon>
    </lineage>
</organism>
<feature type="transmembrane region" description="Helical" evidence="1">
    <location>
        <begin position="148"/>
        <end position="176"/>
    </location>
</feature>
<dbReference type="Proteomes" id="UP000016562">
    <property type="component" value="Unassembled WGS sequence"/>
</dbReference>
<dbReference type="STRING" id="1219080.VEZ01S_21_00860"/>
<comment type="caution">
    <text evidence="2">The sequence shown here is derived from an EMBL/GenBank/DDBJ whole genome shotgun (WGS) entry which is preliminary data.</text>
</comment>
<reference evidence="2 3" key="1">
    <citation type="submission" date="2013-09" db="EMBL/GenBank/DDBJ databases">
        <title>Whole genome shotgun sequence of Vibrio ezurae NBRC 102218.</title>
        <authorList>
            <person name="Yoshida I."/>
            <person name="Hosoyama A."/>
            <person name="Numata M."/>
            <person name="Hashimoto M."/>
            <person name="Hosoyama Y."/>
            <person name="Tsuchikane K."/>
            <person name="Noguchi M."/>
            <person name="Hirakata S."/>
            <person name="Ichikawa N."/>
            <person name="Ohji S."/>
            <person name="Yamazoe A."/>
            <person name="Fujita N."/>
        </authorList>
    </citation>
    <scope>NUCLEOTIDE SEQUENCE [LARGE SCALE GENOMIC DNA]</scope>
    <source>
        <strain evidence="2 3">NBRC 102218</strain>
    </source>
</reference>
<sequence length="184" mass="21017">MNSYQILYKEKIIWAVNLSGDNAVDQITSLTEQGYKIFSRIVQAVTESDAIRQFNTLHKPAKNSGDVTMRNILCYRTNKLQRLPFLAYTIASYIVTLVSVLLLTLVAHESDLDYSMVLLVPIFIGLIWFISGLSIARWKNCGHKTWHYIVLTLCCTVLDFYFLGAANTLLTLYMLFRPQSHKVA</sequence>
<feature type="transmembrane region" description="Helical" evidence="1">
    <location>
        <begin position="85"/>
        <end position="108"/>
    </location>
</feature>
<dbReference type="AlphaFoldDB" id="U3B3C0"/>
<accession>U3B3C0</accession>
<proteinExistence type="predicted"/>
<gene>
    <name evidence="2" type="ORF">VEZ01S_21_00860</name>
</gene>
<keyword evidence="3" id="KW-1185">Reference proteome</keyword>
<evidence type="ECO:0000256" key="1">
    <source>
        <dbReference type="SAM" id="Phobius"/>
    </source>
</evidence>
<feature type="transmembrane region" description="Helical" evidence="1">
    <location>
        <begin position="114"/>
        <end position="136"/>
    </location>
</feature>
<dbReference type="OrthoDB" id="5868478at2"/>